<dbReference type="InterPro" id="IPR058125">
    <property type="entry name" value="CpxA"/>
</dbReference>
<dbReference type="CDD" id="cd06225">
    <property type="entry name" value="HAMP"/>
    <property type="match status" value="1"/>
</dbReference>
<dbReference type="InterPro" id="IPR036097">
    <property type="entry name" value="HisK_dim/P_sf"/>
</dbReference>
<dbReference type="CDD" id="cd00082">
    <property type="entry name" value="HisKA"/>
    <property type="match status" value="1"/>
</dbReference>
<dbReference type="KEGG" id="hpak:JT17_01895"/>
<dbReference type="GO" id="GO:0005524">
    <property type="term" value="F:ATP binding"/>
    <property type="evidence" value="ECO:0007669"/>
    <property type="project" value="UniProtKB-KW"/>
</dbReference>
<evidence type="ECO:0000313" key="15">
    <source>
        <dbReference type="Proteomes" id="UP001148834"/>
    </source>
</evidence>
<dbReference type="PROSITE" id="PS50885">
    <property type="entry name" value="HAMP"/>
    <property type="match status" value="1"/>
</dbReference>
<dbReference type="SMART" id="SM00304">
    <property type="entry name" value="HAMP"/>
    <property type="match status" value="1"/>
</dbReference>
<dbReference type="InterPro" id="IPR003594">
    <property type="entry name" value="HATPase_dom"/>
</dbReference>
<evidence type="ECO:0000256" key="10">
    <source>
        <dbReference type="ARBA" id="ARBA00022840"/>
    </source>
</evidence>
<evidence type="ECO:0000313" key="14">
    <source>
        <dbReference type="EMBL" id="MDD2167296.1"/>
    </source>
</evidence>
<gene>
    <name evidence="14" type="primary">cpxA</name>
    <name evidence="14" type="ORF">N5925_01485</name>
</gene>
<dbReference type="InterPro" id="IPR038515">
    <property type="entry name" value="CpxA_peri_sf"/>
</dbReference>
<dbReference type="EMBL" id="JAODIR010000004">
    <property type="protein sequence ID" value="MDD2167296.1"/>
    <property type="molecule type" value="Genomic_DNA"/>
</dbReference>
<keyword evidence="9 14" id="KW-0418">Kinase</keyword>
<comment type="catalytic activity">
    <reaction evidence="1">
        <text>ATP + protein L-histidine = ADP + protein N-phospho-L-histidine.</text>
        <dbReference type="EC" id="2.7.13.3"/>
    </reaction>
</comment>
<dbReference type="Gene3D" id="3.30.565.10">
    <property type="entry name" value="Histidine kinase-like ATPase, C-terminal domain"/>
    <property type="match status" value="1"/>
</dbReference>
<keyword evidence="12" id="KW-0902">Two-component regulatory system</keyword>
<evidence type="ECO:0000256" key="7">
    <source>
        <dbReference type="ARBA" id="ARBA00022692"/>
    </source>
</evidence>
<keyword evidence="14" id="KW-0378">Hydrolase</keyword>
<dbReference type="PROSITE" id="PS50109">
    <property type="entry name" value="HIS_KIN"/>
    <property type="match status" value="1"/>
</dbReference>
<keyword evidence="13" id="KW-0472">Membrane</keyword>
<evidence type="ECO:0000256" key="12">
    <source>
        <dbReference type="ARBA" id="ARBA00023012"/>
    </source>
</evidence>
<evidence type="ECO:0000256" key="9">
    <source>
        <dbReference type="ARBA" id="ARBA00022777"/>
    </source>
</evidence>
<evidence type="ECO:0000256" key="5">
    <source>
        <dbReference type="ARBA" id="ARBA00022553"/>
    </source>
</evidence>
<dbReference type="RefSeq" id="WP_021112153.1">
    <property type="nucleotide sequence ID" value="NZ_CP009237.1"/>
</dbReference>
<dbReference type="InterPro" id="IPR005467">
    <property type="entry name" value="His_kinase_dom"/>
</dbReference>
<dbReference type="NCBIfam" id="NF007007">
    <property type="entry name" value="PRK09470.1"/>
    <property type="match status" value="1"/>
</dbReference>
<dbReference type="Pfam" id="PF02518">
    <property type="entry name" value="HATPase_c"/>
    <property type="match status" value="1"/>
</dbReference>
<dbReference type="PRINTS" id="PR00344">
    <property type="entry name" value="BCTRLSENSOR"/>
</dbReference>
<dbReference type="Pfam" id="PF00672">
    <property type="entry name" value="HAMP"/>
    <property type="match status" value="1"/>
</dbReference>
<dbReference type="InterPro" id="IPR004358">
    <property type="entry name" value="Sig_transdc_His_kin-like_C"/>
</dbReference>
<comment type="caution">
    <text evidence="14">The sequence shown here is derived from an EMBL/GenBank/DDBJ whole genome shotgun (WGS) entry which is preliminary data.</text>
</comment>
<dbReference type="EC" id="2.7.13.3" evidence="3"/>
<dbReference type="GO" id="GO:0005886">
    <property type="term" value="C:plasma membrane"/>
    <property type="evidence" value="ECO:0007669"/>
    <property type="project" value="UniProtKB-SubCell"/>
</dbReference>
<keyword evidence="8" id="KW-0547">Nucleotide-binding</keyword>
<evidence type="ECO:0000256" key="13">
    <source>
        <dbReference type="ARBA" id="ARBA00023136"/>
    </source>
</evidence>
<dbReference type="Pfam" id="PF00512">
    <property type="entry name" value="HisKA"/>
    <property type="match status" value="1"/>
</dbReference>
<evidence type="ECO:0000256" key="6">
    <source>
        <dbReference type="ARBA" id="ARBA00022679"/>
    </source>
</evidence>
<keyword evidence="6" id="KW-0808">Transferase</keyword>
<dbReference type="PANTHER" id="PTHR45528:SF1">
    <property type="entry name" value="SENSOR HISTIDINE KINASE CPXA"/>
    <property type="match status" value="1"/>
</dbReference>
<name>A0A6G6HV32_GLAPU</name>
<evidence type="ECO:0000256" key="8">
    <source>
        <dbReference type="ARBA" id="ARBA00022741"/>
    </source>
</evidence>
<evidence type="ECO:0000256" key="11">
    <source>
        <dbReference type="ARBA" id="ARBA00022989"/>
    </source>
</evidence>
<dbReference type="AlphaFoldDB" id="A0A6G6HV32"/>
<reference evidence="14" key="1">
    <citation type="submission" date="2022-09" db="EMBL/GenBank/DDBJ databases">
        <title>Molecular characterization of Glaesserella parasuis strains circulating in commercial swine farms using whole-genome sequencing.</title>
        <authorList>
            <person name="Mugabi R."/>
            <person name="Clavijo M."/>
            <person name="Li G."/>
        </authorList>
    </citation>
    <scope>NUCLEOTIDE SEQUENCE</scope>
    <source>
        <strain evidence="14">0435-53</strain>
    </source>
</reference>
<dbReference type="InterPro" id="IPR050398">
    <property type="entry name" value="HssS/ArlS-like"/>
</dbReference>
<dbReference type="InterPro" id="IPR036890">
    <property type="entry name" value="HATPase_C_sf"/>
</dbReference>
<dbReference type="Gene3D" id="1.10.287.130">
    <property type="match status" value="1"/>
</dbReference>
<dbReference type="SMART" id="SM00387">
    <property type="entry name" value="HATPase_c"/>
    <property type="match status" value="1"/>
</dbReference>
<dbReference type="PANTHER" id="PTHR45528">
    <property type="entry name" value="SENSOR HISTIDINE KINASE CPXA"/>
    <property type="match status" value="1"/>
</dbReference>
<keyword evidence="7" id="KW-0812">Transmembrane</keyword>
<dbReference type="Proteomes" id="UP001148834">
    <property type="component" value="Unassembled WGS sequence"/>
</dbReference>
<comment type="subcellular location">
    <subcellularLocation>
        <location evidence="2">Cell membrane</location>
        <topology evidence="2">Multi-pass membrane protein</topology>
    </subcellularLocation>
</comment>
<dbReference type="Gene3D" id="3.30.450.210">
    <property type="entry name" value="Two-component sensor protein CpxA, periplasmic domain"/>
    <property type="match status" value="1"/>
</dbReference>
<dbReference type="FunFam" id="3.30.565.10:FF:000011">
    <property type="entry name" value="Sensor histidine kinase CpxA"/>
    <property type="match status" value="1"/>
</dbReference>
<keyword evidence="11" id="KW-1133">Transmembrane helix</keyword>
<dbReference type="InterPro" id="IPR003660">
    <property type="entry name" value="HAMP_dom"/>
</dbReference>
<keyword evidence="4" id="KW-1003">Cell membrane</keyword>
<dbReference type="GO" id="GO:0000155">
    <property type="term" value="F:phosphorelay sensor kinase activity"/>
    <property type="evidence" value="ECO:0007669"/>
    <property type="project" value="InterPro"/>
</dbReference>
<sequence>MLKLRNFRRYLAYQIFASFMVTIAIILALAILLPSLDTRRFKQIDDFQLGFLQHETKYVEQEYNLDEVFRLNLSVASINGFDIILFDHASQQLAGIREENNEAFHAFIYKAKNHRQPLQRRFGTMEFYGPFLASSHTRTYDLYFTKKVNPQRELINTLFDSPWIMLLLFLFVSSPVMIWLSYRIAKPVKELRLTANAVARGNLAINPKLETSGIEELRQVGASFNEMIVALERLTNYQHRLLSDISHELKTPLTRMQLALSLLLRRNGESSEITRIEGEITKLDTMIHDLLVLSRKQANHHLEREVFPIHKIWDDVLNDAKFELEQSGFDLVVSQRILHPERYFVNGNVVLLASAVENVIRNAKKYAQTTVKVMFYIDTSDLYILVDDDGEGVPEDQYEEIFRPFYRVQEDRARQTGGTGLGLSIVANAIRQHHGSVRAEKSPLGGLRVKMQLPLWVE</sequence>
<organism evidence="14 15">
    <name type="scientific">Glaesserella parasuis</name>
    <name type="common">Haemophilus parasuis</name>
    <dbReference type="NCBI Taxonomy" id="738"/>
    <lineage>
        <taxon>Bacteria</taxon>
        <taxon>Pseudomonadati</taxon>
        <taxon>Pseudomonadota</taxon>
        <taxon>Gammaproteobacteria</taxon>
        <taxon>Pasteurellales</taxon>
        <taxon>Pasteurellaceae</taxon>
        <taxon>Glaesserella</taxon>
    </lineage>
</organism>
<keyword evidence="10" id="KW-0067">ATP-binding</keyword>
<keyword evidence="5" id="KW-0597">Phosphoprotein</keyword>
<dbReference type="GO" id="GO:0016787">
    <property type="term" value="F:hydrolase activity"/>
    <property type="evidence" value="ECO:0007669"/>
    <property type="project" value="UniProtKB-KW"/>
</dbReference>
<dbReference type="SMART" id="SM00388">
    <property type="entry name" value="HisKA"/>
    <property type="match status" value="1"/>
</dbReference>
<dbReference type="InterPro" id="IPR003661">
    <property type="entry name" value="HisK_dim/P_dom"/>
</dbReference>
<evidence type="ECO:0000256" key="4">
    <source>
        <dbReference type="ARBA" id="ARBA00022475"/>
    </source>
</evidence>
<evidence type="ECO:0000256" key="2">
    <source>
        <dbReference type="ARBA" id="ARBA00004651"/>
    </source>
</evidence>
<protein>
    <recommendedName>
        <fullName evidence="3">histidine kinase</fullName>
        <ecNumber evidence="3">2.7.13.3</ecNumber>
    </recommendedName>
</protein>
<dbReference type="SUPFAM" id="SSF55874">
    <property type="entry name" value="ATPase domain of HSP90 chaperone/DNA topoisomerase II/histidine kinase"/>
    <property type="match status" value="1"/>
</dbReference>
<evidence type="ECO:0000256" key="1">
    <source>
        <dbReference type="ARBA" id="ARBA00000085"/>
    </source>
</evidence>
<accession>A0A6G6HV32</accession>
<proteinExistence type="predicted"/>
<evidence type="ECO:0000256" key="3">
    <source>
        <dbReference type="ARBA" id="ARBA00012438"/>
    </source>
</evidence>
<dbReference type="SUPFAM" id="SSF47384">
    <property type="entry name" value="Homodimeric domain of signal transducing histidine kinase"/>
    <property type="match status" value="1"/>
</dbReference>